<evidence type="ECO:0008006" key="3">
    <source>
        <dbReference type="Google" id="ProtNLM"/>
    </source>
</evidence>
<proteinExistence type="predicted"/>
<dbReference type="Proteomes" id="UP000005740">
    <property type="component" value="Unassembled WGS sequence"/>
</dbReference>
<name>D0CAC1_ACIB2</name>
<dbReference type="SMART" id="SM01236">
    <property type="entry name" value="Haem_oxygenase_2"/>
    <property type="match status" value="1"/>
</dbReference>
<evidence type="ECO:0000313" key="1">
    <source>
        <dbReference type="EMBL" id="EEX03453.1"/>
    </source>
</evidence>
<reference evidence="2" key="1">
    <citation type="journal article" date="2012" name="PLoS ONE">
        <title>The success of Acinetobacter species; genetic, metabolic and virulence attributes.</title>
        <authorList>
            <person name="Peleg A.Y."/>
            <person name="de Breij A."/>
            <person name="Adams M.D."/>
            <person name="Cerqueira G.M."/>
            <person name="Mocali S."/>
            <person name="Galardini M."/>
            <person name="Nibbering P.H."/>
            <person name="Earl A.M."/>
            <person name="Ward D.V."/>
            <person name="Paterson D.L."/>
            <person name="Seifert H."/>
            <person name="Dijkshoorn L."/>
        </authorList>
    </citation>
    <scope>NUCLEOTIDE SEQUENCE [LARGE SCALE GENOMIC DNA]</scope>
    <source>
        <strain evidence="2">ATCC 19606 / DSM 30007 / JCM 6841 / CCUG 19606 / CIP 70.34 / NBRC 109757 / NCIMB 12457 / NCTC 12156 / 81</strain>
    </source>
</reference>
<dbReference type="SUPFAM" id="SSF48613">
    <property type="entry name" value="Heme oxygenase-like"/>
    <property type="match status" value="1"/>
</dbReference>
<organism evidence="1 2">
    <name type="scientific">Acinetobacter baumannii (strain ATCC 19606 / DSM 30007 / JCM 6841 / CCUG 19606 / CIP 70.34 / NBRC 109757 / NCIMB 12457 / NCTC 12156 / 81)</name>
    <dbReference type="NCBI Taxonomy" id="575584"/>
    <lineage>
        <taxon>Bacteria</taxon>
        <taxon>Pseudomonadati</taxon>
        <taxon>Pseudomonadota</taxon>
        <taxon>Gammaproteobacteria</taxon>
        <taxon>Moraxellales</taxon>
        <taxon>Moraxellaceae</taxon>
        <taxon>Acinetobacter</taxon>
        <taxon>Acinetobacter calcoaceticus/baumannii complex</taxon>
    </lineage>
</organism>
<dbReference type="AlphaFoldDB" id="D0CAC1"/>
<sequence length="291" mass="33693">MRMIMSKKIEDFNNPREKALQGMKDSIPASQWEENLQFLKQLRNKIAQLPVSKHPAIEILNNGYLDKQTLTRIHLEYRHAIVQIFTDALLKAQFLTKQLEPKLHSGAKMFPRVLLSLNILDEFGFRPGLDKDHYYLGNPEYAHYLLYEDLLNDYGLTEADRRNYKPSKIADQVRTFLEASYDRYINVVALLAVAEEEVILFSPPLRQATKFVNIDVEGGGYYHVHGVSTDETAEAADDDHQDDLWFALAQAITKDDYENLTQLCLDYCALWTEFWDAQIADVQFIEEKKLA</sequence>
<gene>
    <name evidence="1" type="ORF">HMPREF0010_01701</name>
</gene>
<dbReference type="Gene3D" id="1.20.910.10">
    <property type="entry name" value="Heme oxygenase-like"/>
    <property type="match status" value="1"/>
</dbReference>
<dbReference type="BioCyc" id="ABAU575584-HMP:GM69-1717-MONOMER"/>
<protein>
    <recommendedName>
        <fullName evidence="3">Iron-containing redox enzyme family protein</fullName>
    </recommendedName>
</protein>
<dbReference type="InterPro" id="IPR016084">
    <property type="entry name" value="Haem_Oase-like_multi-hlx"/>
</dbReference>
<evidence type="ECO:0000313" key="2">
    <source>
        <dbReference type="Proteomes" id="UP000005740"/>
    </source>
</evidence>
<dbReference type="EMBL" id="GG704574">
    <property type="protein sequence ID" value="EEX03453.1"/>
    <property type="molecule type" value="Genomic_DNA"/>
</dbReference>
<accession>D0CAC1</accession>